<dbReference type="EMBL" id="UOGC01000109">
    <property type="protein sequence ID" value="VAX20679.1"/>
    <property type="molecule type" value="Genomic_DNA"/>
</dbReference>
<reference evidence="3" key="1">
    <citation type="submission" date="2018-06" db="EMBL/GenBank/DDBJ databases">
        <authorList>
            <person name="Zhirakovskaya E."/>
        </authorList>
    </citation>
    <scope>NUCLEOTIDE SEQUENCE</scope>
</reference>
<feature type="compositionally biased region" description="Acidic residues" evidence="1">
    <location>
        <begin position="259"/>
        <end position="274"/>
    </location>
</feature>
<keyword evidence="2" id="KW-0812">Transmembrane</keyword>
<feature type="region of interest" description="Disordered" evidence="1">
    <location>
        <begin position="140"/>
        <end position="159"/>
    </location>
</feature>
<evidence type="ECO:0000256" key="1">
    <source>
        <dbReference type="SAM" id="MobiDB-lite"/>
    </source>
</evidence>
<evidence type="ECO:0008006" key="4">
    <source>
        <dbReference type="Google" id="ProtNLM"/>
    </source>
</evidence>
<evidence type="ECO:0000256" key="2">
    <source>
        <dbReference type="SAM" id="Phobius"/>
    </source>
</evidence>
<feature type="non-terminal residue" evidence="3">
    <location>
        <position position="1"/>
    </location>
</feature>
<sequence>NDIDALMAANGPKEEPAETPAVESFDQNDIDALLAANAPKEEPAETPAVESFDQNDIDALLAANQTPAKQADDGVEQDDIDALLSATTVQKPEPEEKTPENEPDKLEETKTLFEEEDAEKAEGELISQDDIDADVFGETEPAAPKAEETVEEKVAAKDEIISQDDLDSLLAEAEGDVEKEAVAVAVEDETEEVESLDDLLQNEEDSSETLFEEEVQVSVEEGEITSFDEVLEGGDETQFEFPEEEGEIPGIPSGKSSGDEDELEGEETLLEEEPVEKAKKSIALPAFLTNILGAMSGILSKLPVSSLPKNLVTGGAVALLLAITGGGYWFFFGGKTQEPIEVAAVAVTEELQQPQPVENQDIQPEMSEAPATAEPVEEEIVDDGKARPVKIGVYLPVEFDAEAIRIMNVDVELTFETRAESDAIQDRMFYTAVTIEGLISGFFKERFYEDTIFAQDKLEEHISHSLNKKSEFKGLTGVKLATLKFK</sequence>
<gene>
    <name evidence="3" type="ORF">MNBD_NITROSPINAE01-1316</name>
</gene>
<feature type="compositionally biased region" description="Basic and acidic residues" evidence="1">
    <location>
        <begin position="145"/>
        <end position="159"/>
    </location>
</feature>
<dbReference type="AlphaFoldDB" id="A0A3B1BRX4"/>
<feature type="region of interest" description="Disordered" evidence="1">
    <location>
        <begin position="63"/>
        <end position="109"/>
    </location>
</feature>
<feature type="region of interest" description="Disordered" evidence="1">
    <location>
        <begin position="186"/>
        <end position="213"/>
    </location>
</feature>
<evidence type="ECO:0000313" key="3">
    <source>
        <dbReference type="EMBL" id="VAX20679.1"/>
    </source>
</evidence>
<keyword evidence="2" id="KW-1133">Transmembrane helix</keyword>
<proteinExistence type="predicted"/>
<feature type="region of interest" description="Disordered" evidence="1">
    <location>
        <begin position="239"/>
        <end position="274"/>
    </location>
</feature>
<protein>
    <recommendedName>
        <fullName evidence="4">Flagellar protein FliL</fullName>
    </recommendedName>
</protein>
<feature type="region of interest" description="Disordered" evidence="1">
    <location>
        <begin position="1"/>
        <end position="29"/>
    </location>
</feature>
<name>A0A3B1BRX4_9ZZZZ</name>
<feature type="compositionally biased region" description="Basic and acidic residues" evidence="1">
    <location>
        <begin position="92"/>
        <end position="109"/>
    </location>
</feature>
<feature type="transmembrane region" description="Helical" evidence="2">
    <location>
        <begin position="311"/>
        <end position="331"/>
    </location>
</feature>
<keyword evidence="2" id="KW-0472">Membrane</keyword>
<organism evidence="3">
    <name type="scientific">hydrothermal vent metagenome</name>
    <dbReference type="NCBI Taxonomy" id="652676"/>
    <lineage>
        <taxon>unclassified sequences</taxon>
        <taxon>metagenomes</taxon>
        <taxon>ecological metagenomes</taxon>
    </lineage>
</organism>
<accession>A0A3B1BRX4</accession>